<evidence type="ECO:0000259" key="2">
    <source>
        <dbReference type="Pfam" id="PF26592"/>
    </source>
</evidence>
<evidence type="ECO:0000259" key="3">
    <source>
        <dbReference type="Pfam" id="PF26593"/>
    </source>
</evidence>
<dbReference type="Proteomes" id="UP000289691">
    <property type="component" value="Unassembled WGS sequence"/>
</dbReference>
<evidence type="ECO:0000313" key="4">
    <source>
        <dbReference type="EMBL" id="RXK47039.1"/>
    </source>
</evidence>
<dbReference type="EMBL" id="RDFA01000007">
    <property type="protein sequence ID" value="RXK47039.1"/>
    <property type="molecule type" value="Genomic_DNA"/>
</dbReference>
<keyword evidence="5" id="KW-1185">Reference proteome</keyword>
<evidence type="ECO:0000313" key="5">
    <source>
        <dbReference type="Proteomes" id="UP000289691"/>
    </source>
</evidence>
<dbReference type="Pfam" id="PF26592">
    <property type="entry name" value="PrgI_like"/>
    <property type="match status" value="1"/>
</dbReference>
<dbReference type="AlphaFoldDB" id="A0A498KT34"/>
<dbReference type="InterPro" id="IPR058596">
    <property type="entry name" value="TraC-like_dom"/>
</dbReference>
<feature type="transmembrane region" description="Helical" evidence="1">
    <location>
        <begin position="62"/>
        <end position="81"/>
    </location>
</feature>
<sequence length="342" mass="38012">MADTPHSDPSKRIPKSLNTDANLIGSYSLTDVAVALFPGVLVVLCTQLLFPTAVIAGYSIQTLTLPIAGVAIAIGSIFVSLTPNYTTSLDWLQTVIGFYSNDTELEHDDAKEYTQVERIHPDQNAIERTDGALVGLIQVEPPNMALATGAQWAQKADAFQDFLNTVVEFPIQIYSTTRDFPVEEYLAHYESRLGDDDVKANPQLAALIENYIEWYETDLEQRQMTIRDHYVIVTIAPEEVQFEHESLVGKLAGVPLLGTLVRVWLAPSRNEQRDAMFGTLEQRLSRIERGLREIENCGARAVPATEAVELLASFWAGEQIEYGDPEKAFQVRSILDAERAAQ</sequence>
<organism evidence="4 5">
    <name type="scientific">Halorientalis pallida</name>
    <dbReference type="NCBI Taxonomy" id="2479928"/>
    <lineage>
        <taxon>Archaea</taxon>
        <taxon>Methanobacteriati</taxon>
        <taxon>Methanobacteriota</taxon>
        <taxon>Stenosarchaea group</taxon>
        <taxon>Halobacteria</taxon>
        <taxon>Halobacteriales</taxon>
        <taxon>Haloarculaceae</taxon>
        <taxon>Halorientalis</taxon>
    </lineage>
</organism>
<accession>A0A498KT34</accession>
<feature type="domain" description="TraC-like" evidence="3">
    <location>
        <begin position="117"/>
        <end position="317"/>
    </location>
</feature>
<feature type="transmembrane region" description="Helical" evidence="1">
    <location>
        <begin position="32"/>
        <end position="50"/>
    </location>
</feature>
<gene>
    <name evidence="4" type="ORF">EAF64_18060</name>
</gene>
<reference evidence="4 5" key="1">
    <citation type="submission" date="2019-01" db="EMBL/GenBank/DDBJ databases">
        <title>Halorientalis sp. F13-25 a new haloarchaeum isolated from hypersaline water.</title>
        <authorList>
            <person name="Ana D.-V."/>
            <person name="Cristina S.-P."/>
            <person name="Antonio V."/>
        </authorList>
    </citation>
    <scope>NUCLEOTIDE SEQUENCE [LARGE SCALE GENOMIC DNA]</scope>
    <source>
        <strain evidence="4 5">F13-25</strain>
    </source>
</reference>
<dbReference type="InterPro" id="IPR058597">
    <property type="entry name" value="PrgI-like_dom"/>
</dbReference>
<keyword evidence="1" id="KW-0812">Transmembrane</keyword>
<comment type="caution">
    <text evidence="4">The sequence shown here is derived from an EMBL/GenBank/DDBJ whole genome shotgun (WGS) entry which is preliminary data.</text>
</comment>
<evidence type="ECO:0000256" key="1">
    <source>
        <dbReference type="SAM" id="Phobius"/>
    </source>
</evidence>
<evidence type="ECO:0008006" key="6">
    <source>
        <dbReference type="Google" id="ProtNLM"/>
    </source>
</evidence>
<protein>
    <recommendedName>
        <fullName evidence="6">PrgI family protein</fullName>
    </recommendedName>
</protein>
<name>A0A498KT34_9EURY</name>
<keyword evidence="1" id="KW-1133">Transmembrane helix</keyword>
<keyword evidence="1" id="KW-0472">Membrane</keyword>
<feature type="domain" description="PrgI-like" evidence="2">
    <location>
        <begin position="22"/>
        <end position="105"/>
    </location>
</feature>
<dbReference type="Pfam" id="PF26593">
    <property type="entry name" value="TraC-like"/>
    <property type="match status" value="1"/>
</dbReference>
<proteinExistence type="predicted"/>
<dbReference type="OrthoDB" id="299650at2157"/>